<dbReference type="Gene3D" id="3.10.180.10">
    <property type="entry name" value="2,3-Dihydroxybiphenyl 1,2-Dioxygenase, domain 1"/>
    <property type="match status" value="1"/>
</dbReference>
<dbReference type="KEGG" id="fpal:HYN49_10150"/>
<proteinExistence type="predicted"/>
<accession>A0A2S1SII9</accession>
<dbReference type="EMBL" id="CP029187">
    <property type="protein sequence ID" value="AWI26233.1"/>
    <property type="molecule type" value="Genomic_DNA"/>
</dbReference>
<dbReference type="PANTHER" id="PTHR33990">
    <property type="entry name" value="PROTEIN YJDN-RELATED"/>
    <property type="match status" value="1"/>
</dbReference>
<gene>
    <name evidence="2" type="ORF">HYN49_10150</name>
</gene>
<dbReference type="Proteomes" id="UP000244937">
    <property type="component" value="Chromosome"/>
</dbReference>
<dbReference type="Gene3D" id="3.30.720.100">
    <property type="match status" value="1"/>
</dbReference>
<dbReference type="SUPFAM" id="SSF54593">
    <property type="entry name" value="Glyoxalase/Bleomycin resistance protein/Dihydroxybiphenyl dioxygenase"/>
    <property type="match status" value="2"/>
</dbReference>
<dbReference type="InterPro" id="IPR029068">
    <property type="entry name" value="Glyas_Bleomycin-R_OHBP_Dase"/>
</dbReference>
<dbReference type="InterPro" id="IPR028973">
    <property type="entry name" value="PhnB-like"/>
</dbReference>
<dbReference type="AlphaFoldDB" id="A0A2S1SII9"/>
<feature type="domain" description="PhnB-like" evidence="1">
    <location>
        <begin position="4"/>
        <end position="114"/>
    </location>
</feature>
<organism evidence="2 3">
    <name type="scientific">Flavobacterium pallidum</name>
    <dbReference type="NCBI Taxonomy" id="2172098"/>
    <lineage>
        <taxon>Bacteria</taxon>
        <taxon>Pseudomonadati</taxon>
        <taxon>Bacteroidota</taxon>
        <taxon>Flavobacteriia</taxon>
        <taxon>Flavobacteriales</taxon>
        <taxon>Flavobacteriaceae</taxon>
        <taxon>Flavobacterium</taxon>
    </lineage>
</organism>
<evidence type="ECO:0000313" key="2">
    <source>
        <dbReference type="EMBL" id="AWI26233.1"/>
    </source>
</evidence>
<dbReference type="CDD" id="cd06588">
    <property type="entry name" value="PhnB_like"/>
    <property type="match status" value="2"/>
</dbReference>
<sequence length="283" mass="31551">MKKQITPCLWYNNQAKEAAALYYSVFADAKITAQSPIVTEIEISGQKMILLDGGPMYQPNASISFYCICTTPEELDNAWNALSNGGTVMMPLDKYPWGERYGWVNDKFGVSWQLALGKISDVGQKITPCLFFTGTGYGQAGQAIAHYSDVFENVTIDGILRYGQDEAPEQEGKIKHAQIALDGQKFMLMESTAAHDFTFSEGVSFTVYCETQQEIDYYWEKFTESGQESMCGWLKDKFGVSWQIIPTMLGTIMSDPAKAGKAAKAFMSMRKLNIAQLIEATVR</sequence>
<protein>
    <recommendedName>
        <fullName evidence="1">PhnB-like domain-containing protein</fullName>
    </recommendedName>
</protein>
<keyword evidence="3" id="KW-1185">Reference proteome</keyword>
<dbReference type="RefSeq" id="WP_108904011.1">
    <property type="nucleotide sequence ID" value="NZ_CP029187.1"/>
</dbReference>
<dbReference type="Pfam" id="PF06983">
    <property type="entry name" value="3-dmu-9_3-mt"/>
    <property type="match status" value="2"/>
</dbReference>
<dbReference type="Gene3D" id="3.30.720.110">
    <property type="match status" value="1"/>
</dbReference>
<reference evidence="2 3" key="1">
    <citation type="submission" date="2018-05" db="EMBL/GenBank/DDBJ databases">
        <title>Genome sequencing of Flavobacterium sp. HYN0049.</title>
        <authorList>
            <person name="Yi H."/>
            <person name="Baek C."/>
        </authorList>
    </citation>
    <scope>NUCLEOTIDE SEQUENCE [LARGE SCALE GENOMIC DNA]</scope>
    <source>
        <strain evidence="2 3">HYN0049</strain>
    </source>
</reference>
<name>A0A2S1SII9_9FLAO</name>
<evidence type="ECO:0000259" key="1">
    <source>
        <dbReference type="Pfam" id="PF06983"/>
    </source>
</evidence>
<dbReference type="OrthoDB" id="9806473at2"/>
<feature type="domain" description="PhnB-like" evidence="1">
    <location>
        <begin position="124"/>
        <end position="245"/>
    </location>
</feature>
<evidence type="ECO:0000313" key="3">
    <source>
        <dbReference type="Proteomes" id="UP000244937"/>
    </source>
</evidence>